<dbReference type="InterPro" id="IPR026960">
    <property type="entry name" value="RVT-Znf"/>
</dbReference>
<dbReference type="AlphaFoldDB" id="A0AAW2THU8"/>
<sequence>MSKLLWDVIRGNKSSIWVEWIYITRLRDRTVWAVSETTGSWGWKKLLKLRSLLLPHIRFLVGDGITFSLSRDPWHKLGLLIHLFPRGLNLTWMDVAAPLASVIINGQWVWPVQGYRRNSIEFLQILHSLPTIHGGVDRVKWKHNGGTFSTASVYDHFRTPGPKVGWSSLLSGVFKISRNSFILWLAILGKLSTLDKPWLSHLGRDCILCVAGLPETHNHLFFECTYARQCLASIRQQTRFPWPYREWRRSILWASQAWRGKHIVHSALRALGFDHIPHLTGTKQEALSRGGMRNIHIRLTSCRGY</sequence>
<accession>A0AAW2THU8</accession>
<proteinExistence type="predicted"/>
<reference evidence="2" key="2">
    <citation type="journal article" date="2024" name="Plant">
        <title>Genomic evolution and insights into agronomic trait innovations of Sesamum species.</title>
        <authorList>
            <person name="Miao H."/>
            <person name="Wang L."/>
            <person name="Qu L."/>
            <person name="Liu H."/>
            <person name="Sun Y."/>
            <person name="Le M."/>
            <person name="Wang Q."/>
            <person name="Wei S."/>
            <person name="Zheng Y."/>
            <person name="Lin W."/>
            <person name="Duan Y."/>
            <person name="Cao H."/>
            <person name="Xiong S."/>
            <person name="Wang X."/>
            <person name="Wei L."/>
            <person name="Li C."/>
            <person name="Ma Q."/>
            <person name="Ju M."/>
            <person name="Zhao R."/>
            <person name="Li G."/>
            <person name="Mu C."/>
            <person name="Tian Q."/>
            <person name="Mei H."/>
            <person name="Zhang T."/>
            <person name="Gao T."/>
            <person name="Zhang H."/>
        </authorList>
    </citation>
    <scope>NUCLEOTIDE SEQUENCE</scope>
    <source>
        <strain evidence="2">G02</strain>
    </source>
</reference>
<evidence type="ECO:0000259" key="1">
    <source>
        <dbReference type="Pfam" id="PF13966"/>
    </source>
</evidence>
<evidence type="ECO:0000313" key="2">
    <source>
        <dbReference type="EMBL" id="KAL0404014.1"/>
    </source>
</evidence>
<dbReference type="EMBL" id="JACGWJ010000008">
    <property type="protein sequence ID" value="KAL0404014.1"/>
    <property type="molecule type" value="Genomic_DNA"/>
</dbReference>
<protein>
    <recommendedName>
        <fullName evidence="1">Reverse transcriptase zinc-binding domain-containing protein</fullName>
    </recommendedName>
</protein>
<dbReference type="PANTHER" id="PTHR33116:SF78">
    <property type="entry name" value="OS12G0587133 PROTEIN"/>
    <property type="match status" value="1"/>
</dbReference>
<reference evidence="2" key="1">
    <citation type="submission" date="2020-06" db="EMBL/GenBank/DDBJ databases">
        <authorList>
            <person name="Li T."/>
            <person name="Hu X."/>
            <person name="Zhang T."/>
            <person name="Song X."/>
            <person name="Zhang H."/>
            <person name="Dai N."/>
            <person name="Sheng W."/>
            <person name="Hou X."/>
            <person name="Wei L."/>
        </authorList>
    </citation>
    <scope>NUCLEOTIDE SEQUENCE</scope>
    <source>
        <strain evidence="2">G02</strain>
        <tissue evidence="2">Leaf</tissue>
    </source>
</reference>
<comment type="caution">
    <text evidence="2">The sequence shown here is derived from an EMBL/GenBank/DDBJ whole genome shotgun (WGS) entry which is preliminary data.</text>
</comment>
<name>A0AAW2THU8_SESRA</name>
<gene>
    <name evidence="2" type="ORF">Sradi_2042200</name>
</gene>
<organism evidence="2">
    <name type="scientific">Sesamum radiatum</name>
    <name type="common">Black benniseed</name>
    <dbReference type="NCBI Taxonomy" id="300843"/>
    <lineage>
        <taxon>Eukaryota</taxon>
        <taxon>Viridiplantae</taxon>
        <taxon>Streptophyta</taxon>
        <taxon>Embryophyta</taxon>
        <taxon>Tracheophyta</taxon>
        <taxon>Spermatophyta</taxon>
        <taxon>Magnoliopsida</taxon>
        <taxon>eudicotyledons</taxon>
        <taxon>Gunneridae</taxon>
        <taxon>Pentapetalae</taxon>
        <taxon>asterids</taxon>
        <taxon>lamiids</taxon>
        <taxon>Lamiales</taxon>
        <taxon>Pedaliaceae</taxon>
        <taxon>Sesamum</taxon>
    </lineage>
</organism>
<dbReference type="Pfam" id="PF13966">
    <property type="entry name" value="zf-RVT"/>
    <property type="match status" value="1"/>
</dbReference>
<dbReference type="PANTHER" id="PTHR33116">
    <property type="entry name" value="REVERSE TRANSCRIPTASE ZINC-BINDING DOMAIN-CONTAINING PROTEIN-RELATED-RELATED"/>
    <property type="match status" value="1"/>
</dbReference>
<feature type="domain" description="Reverse transcriptase zinc-binding" evidence="1">
    <location>
        <begin position="148"/>
        <end position="229"/>
    </location>
</feature>